<gene>
    <name evidence="2" type="ORF">GSPATT00005663001</name>
</gene>
<protein>
    <recommendedName>
        <fullName evidence="1">FHA domain-containing protein</fullName>
    </recommendedName>
</protein>
<proteinExistence type="predicted"/>
<reference evidence="2 3" key="1">
    <citation type="journal article" date="2006" name="Nature">
        <title>Global trends of whole-genome duplications revealed by the ciliate Paramecium tetraurelia.</title>
        <authorList>
            <consortium name="Genoscope"/>
            <person name="Aury J.-M."/>
            <person name="Jaillon O."/>
            <person name="Duret L."/>
            <person name="Noel B."/>
            <person name="Jubin C."/>
            <person name="Porcel B.M."/>
            <person name="Segurens B."/>
            <person name="Daubin V."/>
            <person name="Anthouard V."/>
            <person name="Aiach N."/>
            <person name="Arnaiz O."/>
            <person name="Billaut A."/>
            <person name="Beisson J."/>
            <person name="Blanc I."/>
            <person name="Bouhouche K."/>
            <person name="Camara F."/>
            <person name="Duharcourt S."/>
            <person name="Guigo R."/>
            <person name="Gogendeau D."/>
            <person name="Katinka M."/>
            <person name="Keller A.-M."/>
            <person name="Kissmehl R."/>
            <person name="Klotz C."/>
            <person name="Koll F."/>
            <person name="Le Moue A."/>
            <person name="Lepere C."/>
            <person name="Malinsky S."/>
            <person name="Nowacki M."/>
            <person name="Nowak J.K."/>
            <person name="Plattner H."/>
            <person name="Poulain J."/>
            <person name="Ruiz F."/>
            <person name="Serrano V."/>
            <person name="Zagulski M."/>
            <person name="Dessen P."/>
            <person name="Betermier M."/>
            <person name="Weissenbach J."/>
            <person name="Scarpelli C."/>
            <person name="Schachter V."/>
            <person name="Sperling L."/>
            <person name="Meyer E."/>
            <person name="Cohen J."/>
            <person name="Wincker P."/>
        </authorList>
    </citation>
    <scope>NUCLEOTIDE SEQUENCE [LARGE SCALE GENOMIC DNA]</scope>
    <source>
        <strain evidence="2 3">Stock d4-2</strain>
    </source>
</reference>
<dbReference type="InterPro" id="IPR000253">
    <property type="entry name" value="FHA_dom"/>
</dbReference>
<evidence type="ECO:0000313" key="3">
    <source>
        <dbReference type="Proteomes" id="UP000000600"/>
    </source>
</evidence>
<dbReference type="AlphaFoldDB" id="A0BV50"/>
<dbReference type="Proteomes" id="UP000000600">
    <property type="component" value="Unassembled WGS sequence"/>
</dbReference>
<dbReference type="InParanoid" id="A0BV50"/>
<dbReference type="HOGENOM" id="CLU_2364163_0_0_1"/>
<keyword evidence="3" id="KW-1185">Reference proteome</keyword>
<accession>A0BV50</accession>
<dbReference type="EMBL" id="CT868019">
    <property type="protein sequence ID" value="CAK62417.1"/>
    <property type="molecule type" value="Genomic_DNA"/>
</dbReference>
<evidence type="ECO:0000313" key="2">
    <source>
        <dbReference type="EMBL" id="CAK62417.1"/>
    </source>
</evidence>
<dbReference type="GeneID" id="5015599"/>
<dbReference type="Pfam" id="PF00498">
    <property type="entry name" value="FHA"/>
    <property type="match status" value="1"/>
</dbReference>
<name>A0BV50_PARTE</name>
<sequence>MIDNQSFMIKESMNIVFDKKTSEQDSKFEQIQMVNPTMCSSRQHAHIKVMNGRIFLVDGFQEKKSKNGVWILVKHQRFSSESQYCFKDFRLAISLN</sequence>
<organism evidence="2 3">
    <name type="scientific">Paramecium tetraurelia</name>
    <dbReference type="NCBI Taxonomy" id="5888"/>
    <lineage>
        <taxon>Eukaryota</taxon>
        <taxon>Sar</taxon>
        <taxon>Alveolata</taxon>
        <taxon>Ciliophora</taxon>
        <taxon>Intramacronucleata</taxon>
        <taxon>Oligohymenophorea</taxon>
        <taxon>Peniculida</taxon>
        <taxon>Parameciidae</taxon>
        <taxon>Paramecium</taxon>
    </lineage>
</organism>
<feature type="domain" description="FHA" evidence="1">
    <location>
        <begin position="40"/>
        <end position="80"/>
    </location>
</feature>
<dbReference type="KEGG" id="ptm:GSPATT00005663001"/>
<evidence type="ECO:0000259" key="1">
    <source>
        <dbReference type="Pfam" id="PF00498"/>
    </source>
</evidence>
<dbReference type="RefSeq" id="XP_001429815.1">
    <property type="nucleotide sequence ID" value="XM_001429778.1"/>
</dbReference>